<sequence>MTSTVVGASALWIFISIVATFIIYALQAISFAAAGEQSRGQASHLYLKQEGAYFDHHSTNNLATRLAMGTKDVNEIVTRMPEDTV</sequence>
<dbReference type="Gene3D" id="1.20.1560.10">
    <property type="entry name" value="ABC transporter type 1, transmembrane domain"/>
    <property type="match status" value="1"/>
</dbReference>
<organism evidence="5 6">
    <name type="scientific">Lichtheimia ornata</name>
    <dbReference type="NCBI Taxonomy" id="688661"/>
    <lineage>
        <taxon>Eukaryota</taxon>
        <taxon>Fungi</taxon>
        <taxon>Fungi incertae sedis</taxon>
        <taxon>Mucoromycota</taxon>
        <taxon>Mucoromycotina</taxon>
        <taxon>Mucoromycetes</taxon>
        <taxon>Mucorales</taxon>
        <taxon>Lichtheimiaceae</taxon>
        <taxon>Lichtheimia</taxon>
    </lineage>
</organism>
<comment type="caution">
    <text evidence="5">The sequence shown here is derived from an EMBL/GenBank/DDBJ whole genome shotgun (WGS) entry which is preliminary data.</text>
</comment>
<keyword evidence="3 4" id="KW-0472">Membrane</keyword>
<keyword evidence="2 4" id="KW-1133">Transmembrane helix</keyword>
<evidence type="ECO:0000313" key="6">
    <source>
        <dbReference type="Proteomes" id="UP001234581"/>
    </source>
</evidence>
<evidence type="ECO:0000256" key="3">
    <source>
        <dbReference type="ARBA" id="ARBA00023136"/>
    </source>
</evidence>
<evidence type="ECO:0000256" key="4">
    <source>
        <dbReference type="SAM" id="Phobius"/>
    </source>
</evidence>
<evidence type="ECO:0000256" key="1">
    <source>
        <dbReference type="ARBA" id="ARBA00022692"/>
    </source>
</evidence>
<dbReference type="AlphaFoldDB" id="A0AAD7VA90"/>
<evidence type="ECO:0000256" key="2">
    <source>
        <dbReference type="ARBA" id="ARBA00022989"/>
    </source>
</evidence>
<dbReference type="Proteomes" id="UP001234581">
    <property type="component" value="Unassembled WGS sequence"/>
</dbReference>
<protein>
    <submittedName>
        <fullName evidence="5">Uncharacterized protein</fullName>
    </submittedName>
</protein>
<dbReference type="GO" id="GO:0005524">
    <property type="term" value="F:ATP binding"/>
    <property type="evidence" value="ECO:0007669"/>
    <property type="project" value="InterPro"/>
</dbReference>
<proteinExistence type="predicted"/>
<dbReference type="SUPFAM" id="SSF90123">
    <property type="entry name" value="ABC transporter transmembrane region"/>
    <property type="match status" value="1"/>
</dbReference>
<name>A0AAD7VA90_9FUNG</name>
<accession>A0AAD7VA90</accession>
<keyword evidence="6" id="KW-1185">Reference proteome</keyword>
<dbReference type="EMBL" id="JARTCD010000011">
    <property type="protein sequence ID" value="KAJ8660782.1"/>
    <property type="molecule type" value="Genomic_DNA"/>
</dbReference>
<dbReference type="RefSeq" id="XP_058345695.1">
    <property type="nucleotide sequence ID" value="XM_058483496.1"/>
</dbReference>
<reference evidence="5 6" key="1">
    <citation type="submission" date="2023-03" db="EMBL/GenBank/DDBJ databases">
        <title>Genome sequence of Lichtheimia ornata CBS 291.66.</title>
        <authorList>
            <person name="Mohabir J.T."/>
            <person name="Shea T.P."/>
            <person name="Kurbessoian T."/>
            <person name="Berby B."/>
            <person name="Fontaine J."/>
            <person name="Livny J."/>
            <person name="Gnirke A."/>
            <person name="Stajich J.E."/>
            <person name="Cuomo C.A."/>
        </authorList>
    </citation>
    <scope>NUCLEOTIDE SEQUENCE [LARGE SCALE GENOMIC DNA]</scope>
    <source>
        <strain evidence="5">CBS 291.66</strain>
    </source>
</reference>
<dbReference type="InterPro" id="IPR036640">
    <property type="entry name" value="ABC1_TM_sf"/>
</dbReference>
<gene>
    <name evidence="5" type="ORF">O0I10_003425</name>
</gene>
<feature type="transmembrane region" description="Helical" evidence="4">
    <location>
        <begin position="12"/>
        <end position="34"/>
    </location>
</feature>
<evidence type="ECO:0000313" key="5">
    <source>
        <dbReference type="EMBL" id="KAJ8660782.1"/>
    </source>
</evidence>
<dbReference type="GO" id="GO:0016020">
    <property type="term" value="C:membrane"/>
    <property type="evidence" value="ECO:0007669"/>
    <property type="project" value="InterPro"/>
</dbReference>
<keyword evidence="1 4" id="KW-0812">Transmembrane</keyword>
<dbReference type="GeneID" id="83210838"/>